<reference evidence="1 2" key="1">
    <citation type="submission" date="2022-07" db="EMBL/GenBank/DDBJ databases">
        <title>Novel species in genus cellulomonas.</title>
        <authorList>
            <person name="Ye L."/>
        </authorList>
    </citation>
    <scope>NUCLEOTIDE SEQUENCE [LARGE SCALE GENOMIC DNA]</scope>
    <source>
        <strain evidence="2">zg-Y908</strain>
    </source>
</reference>
<accession>A0ABY5KCU3</accession>
<protein>
    <recommendedName>
        <fullName evidence="3">ACT domain-containing protein</fullName>
    </recommendedName>
</protein>
<organism evidence="1 2">
    <name type="scientific">Cellulomonas wangsupingiae</name>
    <dbReference type="NCBI Taxonomy" id="2968085"/>
    <lineage>
        <taxon>Bacteria</taxon>
        <taxon>Bacillati</taxon>
        <taxon>Actinomycetota</taxon>
        <taxon>Actinomycetes</taxon>
        <taxon>Micrococcales</taxon>
        <taxon>Cellulomonadaceae</taxon>
        <taxon>Cellulomonas</taxon>
    </lineage>
</organism>
<dbReference type="Proteomes" id="UP001317322">
    <property type="component" value="Chromosome"/>
</dbReference>
<proteinExistence type="predicted"/>
<evidence type="ECO:0000313" key="2">
    <source>
        <dbReference type="Proteomes" id="UP001317322"/>
    </source>
</evidence>
<dbReference type="RefSeq" id="WP_227562865.1">
    <property type="nucleotide sequence ID" value="NZ_CP101989.1"/>
</dbReference>
<keyword evidence="2" id="KW-1185">Reference proteome</keyword>
<evidence type="ECO:0000313" key="1">
    <source>
        <dbReference type="EMBL" id="UUI66816.1"/>
    </source>
</evidence>
<dbReference type="EMBL" id="CP101989">
    <property type="protein sequence ID" value="UUI66816.1"/>
    <property type="molecule type" value="Genomic_DNA"/>
</dbReference>
<evidence type="ECO:0008006" key="3">
    <source>
        <dbReference type="Google" id="ProtNLM"/>
    </source>
</evidence>
<dbReference type="Gene3D" id="3.30.2130.10">
    <property type="entry name" value="VC0802-like"/>
    <property type="match status" value="1"/>
</dbReference>
<sequence length="136" mass="14013">MSGRSQDLEVVLPARRDAWAELGEVLGLAGVCLEGGGVVTHAGAAVAHYLVDDGPLALRALARAGFDAVTVRDVVTTRVSQGVPGSLGALARRLAEAGVDVAVQYSDHAGNLVLVVADEDLERCRRVLTADGTTVV</sequence>
<gene>
    <name evidence="1" type="ORF">NP075_08990</name>
</gene>
<name>A0ABY5KCU3_9CELL</name>